<feature type="transmembrane region" description="Helical" evidence="1">
    <location>
        <begin position="12"/>
        <end position="38"/>
    </location>
</feature>
<dbReference type="Proteomes" id="UP000051565">
    <property type="component" value="Unassembled WGS sequence"/>
</dbReference>
<name>A0A0R2JTI4_9LACO</name>
<protein>
    <submittedName>
        <fullName evidence="2">Uncharacterized protein</fullName>
    </submittedName>
</protein>
<reference evidence="2 3" key="1">
    <citation type="journal article" date="2015" name="Genome Announc.">
        <title>Expanding the biotechnology potential of lactobacilli through comparative genomics of 213 strains and associated genera.</title>
        <authorList>
            <person name="Sun Z."/>
            <person name="Harris H.M."/>
            <person name="McCann A."/>
            <person name="Guo C."/>
            <person name="Argimon S."/>
            <person name="Zhang W."/>
            <person name="Yang X."/>
            <person name="Jeffery I.B."/>
            <person name="Cooney J.C."/>
            <person name="Kagawa T.F."/>
            <person name="Liu W."/>
            <person name="Song Y."/>
            <person name="Salvetti E."/>
            <person name="Wrobel A."/>
            <person name="Rasinkangas P."/>
            <person name="Parkhill J."/>
            <person name="Rea M.C."/>
            <person name="O'Sullivan O."/>
            <person name="Ritari J."/>
            <person name="Douillard F.P."/>
            <person name="Paul Ross R."/>
            <person name="Yang R."/>
            <person name="Briner A.E."/>
            <person name="Felis G.E."/>
            <person name="de Vos W.M."/>
            <person name="Barrangou R."/>
            <person name="Klaenhammer T.R."/>
            <person name="Caufield P.W."/>
            <person name="Cui Y."/>
            <person name="Zhang H."/>
            <person name="O'Toole P.W."/>
        </authorList>
    </citation>
    <scope>NUCLEOTIDE SEQUENCE [LARGE SCALE GENOMIC DNA]</scope>
    <source>
        <strain evidence="2 3">DSM 20690</strain>
    </source>
</reference>
<evidence type="ECO:0000313" key="2">
    <source>
        <dbReference type="EMBL" id="KRN79126.1"/>
    </source>
</evidence>
<dbReference type="RefSeq" id="WP_167550923.1">
    <property type="nucleotide sequence ID" value="NZ_FUXS01000001.1"/>
</dbReference>
<keyword evidence="1" id="KW-0472">Membrane</keyword>
<dbReference type="GeneID" id="61250663"/>
<organism evidence="2 3">
    <name type="scientific">Fructilactobacillus lindneri DSM 20690 = JCM 11027</name>
    <dbReference type="NCBI Taxonomy" id="1122148"/>
    <lineage>
        <taxon>Bacteria</taxon>
        <taxon>Bacillati</taxon>
        <taxon>Bacillota</taxon>
        <taxon>Bacilli</taxon>
        <taxon>Lactobacillales</taxon>
        <taxon>Lactobacillaceae</taxon>
        <taxon>Fructilactobacillus</taxon>
    </lineage>
</organism>
<sequence>MKKNSQRNTPLLVESLVVGGIAIALEATSLVGLTYWSLTRNQAAQKNHLNKQY</sequence>
<dbReference type="AlphaFoldDB" id="A0A0R2JTI4"/>
<gene>
    <name evidence="2" type="ORF">IV52_GL000531</name>
</gene>
<dbReference type="EMBL" id="JQBT01000032">
    <property type="protein sequence ID" value="KRN79126.1"/>
    <property type="molecule type" value="Genomic_DNA"/>
</dbReference>
<evidence type="ECO:0000256" key="1">
    <source>
        <dbReference type="SAM" id="Phobius"/>
    </source>
</evidence>
<keyword evidence="1" id="KW-1133">Transmembrane helix</keyword>
<keyword evidence="3" id="KW-1185">Reference proteome</keyword>
<proteinExistence type="predicted"/>
<accession>A0A0R2JTI4</accession>
<comment type="caution">
    <text evidence="2">The sequence shown here is derived from an EMBL/GenBank/DDBJ whole genome shotgun (WGS) entry which is preliminary data.</text>
</comment>
<evidence type="ECO:0000313" key="3">
    <source>
        <dbReference type="Proteomes" id="UP000051565"/>
    </source>
</evidence>
<keyword evidence="1" id="KW-0812">Transmembrane</keyword>
<dbReference type="PATRIC" id="fig|1122148.6.peg.552"/>